<dbReference type="AlphaFoldDB" id="A0A9E8SMC5"/>
<gene>
    <name evidence="2" type="ORF">ON006_01440</name>
</gene>
<organism evidence="2 3">
    <name type="scientific">Dyadobacter pollutisoli</name>
    <dbReference type="NCBI Taxonomy" id="2910158"/>
    <lineage>
        <taxon>Bacteria</taxon>
        <taxon>Pseudomonadati</taxon>
        <taxon>Bacteroidota</taxon>
        <taxon>Cytophagia</taxon>
        <taxon>Cytophagales</taxon>
        <taxon>Spirosomataceae</taxon>
        <taxon>Dyadobacter</taxon>
    </lineage>
</organism>
<name>A0A9E8SMC5_9BACT</name>
<evidence type="ECO:0000313" key="3">
    <source>
        <dbReference type="Proteomes" id="UP001164653"/>
    </source>
</evidence>
<proteinExistence type="predicted"/>
<accession>A0A9E8SMC5</accession>
<dbReference type="EMBL" id="CP112998">
    <property type="protein sequence ID" value="WAC12631.1"/>
    <property type="molecule type" value="Genomic_DNA"/>
</dbReference>
<evidence type="ECO:0000256" key="1">
    <source>
        <dbReference type="SAM" id="SignalP"/>
    </source>
</evidence>
<feature type="chain" id="PRO_5039153288" evidence="1">
    <location>
        <begin position="20"/>
        <end position="205"/>
    </location>
</feature>
<keyword evidence="3" id="KW-1185">Reference proteome</keyword>
<protein>
    <submittedName>
        <fullName evidence="2">Uncharacterized protein</fullName>
    </submittedName>
</protein>
<keyword evidence="1" id="KW-0732">Signal</keyword>
<sequence>MKNLLTIIFTILLSQLSFAQNTSLQSSFNLDFEKKTPGQKLPEKWQEWGTGYQLSTDSVEKYSGKNSILIKAPVEKANIPFGCAANTIPAIYEGKEIELRGYMKFENVESGWAGLMLRIDGNTGPLQFSNMQNDNIHGTQDWKQYSIKLPYPGNAAKIHIGALLTGTGKLWVDELELFIDGKPYWLNLSPNFFTPTKRLITNWRL</sequence>
<dbReference type="KEGG" id="dpf:ON006_01440"/>
<feature type="signal peptide" evidence="1">
    <location>
        <begin position="1"/>
        <end position="19"/>
    </location>
</feature>
<reference evidence="2" key="1">
    <citation type="submission" date="2022-11" db="EMBL/GenBank/DDBJ databases">
        <title>Dyadobacter pollutisoli sp. nov., isolated from plastic dumped soil.</title>
        <authorList>
            <person name="Kim J.M."/>
            <person name="Kim K.R."/>
            <person name="Lee J.K."/>
            <person name="Hao L."/>
            <person name="Jeon C.O."/>
        </authorList>
    </citation>
    <scope>NUCLEOTIDE SEQUENCE</scope>
    <source>
        <strain evidence="2">U1</strain>
    </source>
</reference>
<dbReference type="Proteomes" id="UP001164653">
    <property type="component" value="Chromosome"/>
</dbReference>
<dbReference type="Gene3D" id="2.60.120.260">
    <property type="entry name" value="Galactose-binding domain-like"/>
    <property type="match status" value="1"/>
</dbReference>
<dbReference type="RefSeq" id="WP_244823331.1">
    <property type="nucleotide sequence ID" value="NZ_CP112998.1"/>
</dbReference>
<evidence type="ECO:0000313" key="2">
    <source>
        <dbReference type="EMBL" id="WAC12631.1"/>
    </source>
</evidence>